<dbReference type="OrthoDB" id="8988363at2"/>
<gene>
    <name evidence="10" type="ORF">SAMN04489835_2570</name>
</gene>
<feature type="transmembrane region" description="Helical" evidence="8">
    <location>
        <begin position="221"/>
        <end position="240"/>
    </location>
</feature>
<evidence type="ECO:0000256" key="7">
    <source>
        <dbReference type="ARBA" id="ARBA00023251"/>
    </source>
</evidence>
<dbReference type="InterPro" id="IPR047817">
    <property type="entry name" value="ABC2_TM_bact-type"/>
</dbReference>
<dbReference type="Proteomes" id="UP000182915">
    <property type="component" value="Chromosome I"/>
</dbReference>
<dbReference type="PANTHER" id="PTHR43077:SF8">
    <property type="entry name" value="DOXORUBICIN RESISTANCE ABC TRANSPORTER PERMEASE PROTEIN DRRB"/>
    <property type="match status" value="1"/>
</dbReference>
<keyword evidence="5 8" id="KW-1133">Transmembrane helix</keyword>
<organism evidence="10 11">
    <name type="scientific">Mycolicibacterium rutilum</name>
    <name type="common">Mycobacterium rutilum</name>
    <dbReference type="NCBI Taxonomy" id="370526"/>
    <lineage>
        <taxon>Bacteria</taxon>
        <taxon>Bacillati</taxon>
        <taxon>Actinomycetota</taxon>
        <taxon>Actinomycetes</taxon>
        <taxon>Mycobacteriales</taxon>
        <taxon>Mycobacteriaceae</taxon>
        <taxon>Mycolicibacterium</taxon>
    </lineage>
</organism>
<evidence type="ECO:0000256" key="4">
    <source>
        <dbReference type="ARBA" id="ARBA00022692"/>
    </source>
</evidence>
<accession>A0A1H6K164</accession>
<feature type="transmembrane region" description="Helical" evidence="8">
    <location>
        <begin position="49"/>
        <end position="69"/>
    </location>
</feature>
<keyword evidence="7" id="KW-0046">Antibiotic resistance</keyword>
<proteinExistence type="inferred from homology"/>
<sequence>MTALVALTERVIVSTVRDRDILFAILAPVVTFIGFTIVLQNVIDTGGISYAQYVLPAVVVQAMLLGAMTTAERAAKDQRADFGMRLRTLPISAAVPLAARMLYCLLRGLLALVAAVAVAYVFGFRMSGGFGYGAAFVVVALMLTLALSLGADATGSIGWRLDAASQLLLVPQLLLVLLSTGVAPAESFPDWIQPFVVHQPISQVTETLRGFASGDVVTGNLAATLAWCVGMLVVFGALALRLQRRTE</sequence>
<evidence type="ECO:0000256" key="6">
    <source>
        <dbReference type="ARBA" id="ARBA00023136"/>
    </source>
</evidence>
<dbReference type="GO" id="GO:0046677">
    <property type="term" value="P:response to antibiotic"/>
    <property type="evidence" value="ECO:0007669"/>
    <property type="project" value="UniProtKB-KW"/>
</dbReference>
<evidence type="ECO:0000313" key="10">
    <source>
        <dbReference type="EMBL" id="SEH66039.1"/>
    </source>
</evidence>
<keyword evidence="3" id="KW-1003">Cell membrane</keyword>
<evidence type="ECO:0000256" key="8">
    <source>
        <dbReference type="SAM" id="Phobius"/>
    </source>
</evidence>
<keyword evidence="11" id="KW-1185">Reference proteome</keyword>
<comment type="subcellular location">
    <subcellularLocation>
        <location evidence="1">Cell membrane</location>
        <topology evidence="1">Multi-pass membrane protein</topology>
    </subcellularLocation>
</comment>
<evidence type="ECO:0000256" key="3">
    <source>
        <dbReference type="ARBA" id="ARBA00022475"/>
    </source>
</evidence>
<evidence type="ECO:0000259" key="9">
    <source>
        <dbReference type="PROSITE" id="PS51012"/>
    </source>
</evidence>
<keyword evidence="6 8" id="KW-0472">Membrane</keyword>
<dbReference type="InterPro" id="IPR000412">
    <property type="entry name" value="ABC_2_transport"/>
</dbReference>
<dbReference type="EMBL" id="LT629971">
    <property type="protein sequence ID" value="SEH66039.1"/>
    <property type="molecule type" value="Genomic_DNA"/>
</dbReference>
<evidence type="ECO:0000256" key="1">
    <source>
        <dbReference type="ARBA" id="ARBA00004651"/>
    </source>
</evidence>
<reference evidence="11" key="1">
    <citation type="submission" date="2016-10" db="EMBL/GenBank/DDBJ databases">
        <authorList>
            <person name="Varghese N."/>
            <person name="Submissions S."/>
        </authorList>
    </citation>
    <scope>NUCLEOTIDE SEQUENCE [LARGE SCALE GENOMIC DNA]</scope>
    <source>
        <strain evidence="11">DSM 45405</strain>
    </source>
</reference>
<keyword evidence="4 8" id="KW-0812">Transmembrane</keyword>
<dbReference type="PANTHER" id="PTHR43077">
    <property type="entry name" value="TRANSPORT PERMEASE YVFS-RELATED"/>
    <property type="match status" value="1"/>
</dbReference>
<dbReference type="InterPro" id="IPR051328">
    <property type="entry name" value="T7SS_ABC-Transporter"/>
</dbReference>
<protein>
    <submittedName>
        <fullName evidence="10">ABC-2 type transport system permease protein</fullName>
    </submittedName>
</protein>
<feature type="domain" description="ABC transmembrane type-2" evidence="9">
    <location>
        <begin position="19"/>
        <end position="246"/>
    </location>
</feature>
<dbReference type="GO" id="GO:0140359">
    <property type="term" value="F:ABC-type transporter activity"/>
    <property type="evidence" value="ECO:0007669"/>
    <property type="project" value="InterPro"/>
</dbReference>
<dbReference type="PROSITE" id="PS51012">
    <property type="entry name" value="ABC_TM2"/>
    <property type="match status" value="1"/>
</dbReference>
<feature type="transmembrane region" description="Helical" evidence="8">
    <location>
        <begin position="104"/>
        <end position="124"/>
    </location>
</feature>
<evidence type="ECO:0000256" key="2">
    <source>
        <dbReference type="ARBA" id="ARBA00007783"/>
    </source>
</evidence>
<name>A0A1H6K164_MYCRU</name>
<comment type="similarity">
    <text evidence="2">Belongs to the ABC-2 integral membrane protein family.</text>
</comment>
<dbReference type="PIRSF" id="PIRSF006648">
    <property type="entry name" value="DrrB"/>
    <property type="match status" value="1"/>
</dbReference>
<evidence type="ECO:0000256" key="5">
    <source>
        <dbReference type="ARBA" id="ARBA00022989"/>
    </source>
</evidence>
<feature type="transmembrane region" description="Helical" evidence="8">
    <location>
        <begin position="21"/>
        <end position="43"/>
    </location>
</feature>
<feature type="transmembrane region" description="Helical" evidence="8">
    <location>
        <begin position="163"/>
        <end position="185"/>
    </location>
</feature>
<dbReference type="RefSeq" id="WP_157897682.1">
    <property type="nucleotide sequence ID" value="NZ_LT629971.1"/>
</dbReference>
<dbReference type="InterPro" id="IPR013525">
    <property type="entry name" value="ABC2_TM"/>
</dbReference>
<feature type="transmembrane region" description="Helical" evidence="8">
    <location>
        <begin position="130"/>
        <end position="151"/>
    </location>
</feature>
<dbReference type="AlphaFoldDB" id="A0A1H6K164"/>
<dbReference type="Pfam" id="PF12698">
    <property type="entry name" value="ABC2_membrane_3"/>
    <property type="match status" value="1"/>
</dbReference>
<dbReference type="STRING" id="370526.SAMN04489835_2570"/>
<dbReference type="GO" id="GO:0043190">
    <property type="term" value="C:ATP-binding cassette (ABC) transporter complex"/>
    <property type="evidence" value="ECO:0007669"/>
    <property type="project" value="InterPro"/>
</dbReference>
<evidence type="ECO:0000313" key="11">
    <source>
        <dbReference type="Proteomes" id="UP000182915"/>
    </source>
</evidence>